<keyword evidence="8" id="KW-0448">Lipopolysaccharide biosynthesis</keyword>
<evidence type="ECO:0000256" key="2">
    <source>
        <dbReference type="ARBA" id="ARBA00007362"/>
    </source>
</evidence>
<keyword evidence="6" id="KW-0441">Lipid A biosynthesis</keyword>
<dbReference type="SUPFAM" id="SSF103481">
    <property type="entry name" value="Multidrug resistance efflux transporter EmrE"/>
    <property type="match status" value="1"/>
</dbReference>
<comment type="subcellular location">
    <subcellularLocation>
        <location evidence="1">Cell membrane</location>
        <topology evidence="1">Multi-pass membrane protein</topology>
    </subcellularLocation>
</comment>
<evidence type="ECO:0000313" key="15">
    <source>
        <dbReference type="Proteomes" id="UP000426246"/>
    </source>
</evidence>
<feature type="transmembrane region" description="Helical" evidence="12">
    <location>
        <begin position="100"/>
        <end position="118"/>
    </location>
</feature>
<sequence>MTLINFLLILLNTIMLVSGQFLWKTGLQNNESSFSSIRAFMQLMLSPYFLSGLILYGLATVLWLFILSRVSLSLAYPIQSLAYIMAVFGAYWIFNEPLSMPKVVGCLLILAGVVFIGWRG</sequence>
<evidence type="ECO:0000256" key="10">
    <source>
        <dbReference type="ARBA" id="ARBA00023098"/>
    </source>
</evidence>
<keyword evidence="3" id="KW-1003">Cell membrane</keyword>
<feature type="transmembrane region" description="Helical" evidence="12">
    <location>
        <begin position="43"/>
        <end position="67"/>
    </location>
</feature>
<evidence type="ECO:0000256" key="12">
    <source>
        <dbReference type="SAM" id="Phobius"/>
    </source>
</evidence>
<keyword evidence="4" id="KW-0444">Lipid biosynthesis</keyword>
<proteinExistence type="inferred from homology"/>
<reference evidence="15" key="1">
    <citation type="submission" date="2018-11" db="EMBL/GenBank/DDBJ databases">
        <title>Complete genome sequence of Paenibacillus sp. ML311-T8.</title>
        <authorList>
            <person name="Nam Y.-D."/>
            <person name="Kang J."/>
            <person name="Chung W.-H."/>
            <person name="Park Y.S."/>
        </authorList>
    </citation>
    <scope>NUCLEOTIDE SEQUENCE [LARGE SCALE GENOMIC DNA]</scope>
    <source>
        <strain evidence="15">ML311-T8</strain>
    </source>
</reference>
<dbReference type="GO" id="GO:0022857">
    <property type="term" value="F:transmembrane transporter activity"/>
    <property type="evidence" value="ECO:0007669"/>
    <property type="project" value="InterPro"/>
</dbReference>
<evidence type="ECO:0000313" key="14">
    <source>
        <dbReference type="EMBL" id="QGQ99386.1"/>
    </source>
</evidence>
<evidence type="ECO:0000256" key="3">
    <source>
        <dbReference type="ARBA" id="ARBA00022475"/>
    </source>
</evidence>
<evidence type="ECO:0000256" key="6">
    <source>
        <dbReference type="ARBA" id="ARBA00022556"/>
    </source>
</evidence>
<keyword evidence="7 12" id="KW-0812">Transmembrane</keyword>
<organism evidence="14 15">
    <name type="scientific">Paenibacillus psychroresistens</name>
    <dbReference type="NCBI Taxonomy" id="1778678"/>
    <lineage>
        <taxon>Bacteria</taxon>
        <taxon>Bacillati</taxon>
        <taxon>Bacillota</taxon>
        <taxon>Bacilli</taxon>
        <taxon>Bacillales</taxon>
        <taxon>Paenibacillaceae</taxon>
        <taxon>Paenibacillus</taxon>
    </lineage>
</organism>
<dbReference type="AlphaFoldDB" id="A0A6B8RVZ5"/>
<evidence type="ECO:0000256" key="4">
    <source>
        <dbReference type="ARBA" id="ARBA00022516"/>
    </source>
</evidence>
<dbReference type="InterPro" id="IPR000390">
    <property type="entry name" value="Small_drug/metabolite_transptr"/>
</dbReference>
<dbReference type="KEGG" id="ppsc:EHS13_33250"/>
<dbReference type="EMBL" id="CP034235">
    <property type="protein sequence ID" value="QGQ99386.1"/>
    <property type="molecule type" value="Genomic_DNA"/>
</dbReference>
<dbReference type="GO" id="GO:0009103">
    <property type="term" value="P:lipopolysaccharide biosynthetic process"/>
    <property type="evidence" value="ECO:0007669"/>
    <property type="project" value="UniProtKB-KW"/>
</dbReference>
<evidence type="ECO:0000256" key="11">
    <source>
        <dbReference type="ARBA" id="ARBA00023136"/>
    </source>
</evidence>
<keyword evidence="5" id="KW-0997">Cell inner membrane</keyword>
<dbReference type="InterPro" id="IPR037185">
    <property type="entry name" value="EmrE-like"/>
</dbReference>
<dbReference type="PANTHER" id="PTHR30561:SF9">
    <property type="entry name" value="4-AMINO-4-DEOXY-L-ARABINOSE-PHOSPHOUNDECAPRENOL FLIPPASE SUBUNIT ARNF-RELATED"/>
    <property type="match status" value="1"/>
</dbReference>
<dbReference type="OrthoDB" id="513492at2"/>
<keyword evidence="11 12" id="KW-0472">Membrane</keyword>
<dbReference type="PANTHER" id="PTHR30561">
    <property type="entry name" value="SMR FAMILY PROTON-DEPENDENT DRUG EFFLUX TRANSPORTER SUGE"/>
    <property type="match status" value="1"/>
</dbReference>
<name>A0A6B8RVZ5_9BACL</name>
<evidence type="ECO:0000256" key="5">
    <source>
        <dbReference type="ARBA" id="ARBA00022519"/>
    </source>
</evidence>
<dbReference type="RefSeq" id="WP_155704550.1">
    <property type="nucleotide sequence ID" value="NZ_CP034235.1"/>
</dbReference>
<keyword evidence="10" id="KW-0443">Lipid metabolism</keyword>
<feature type="domain" description="EamA" evidence="13">
    <location>
        <begin position="3"/>
        <end position="117"/>
    </location>
</feature>
<keyword evidence="9 12" id="KW-1133">Transmembrane helix</keyword>
<evidence type="ECO:0000259" key="13">
    <source>
        <dbReference type="Pfam" id="PF00892"/>
    </source>
</evidence>
<comment type="similarity">
    <text evidence="2">Belongs to the EamA transporter family.</text>
</comment>
<evidence type="ECO:0000256" key="9">
    <source>
        <dbReference type="ARBA" id="ARBA00022989"/>
    </source>
</evidence>
<protein>
    <recommendedName>
        <fullName evidence="13">EamA domain-containing protein</fullName>
    </recommendedName>
</protein>
<dbReference type="InterPro" id="IPR000620">
    <property type="entry name" value="EamA_dom"/>
</dbReference>
<dbReference type="Proteomes" id="UP000426246">
    <property type="component" value="Chromosome"/>
</dbReference>
<feature type="transmembrane region" description="Helical" evidence="12">
    <location>
        <begin position="74"/>
        <end position="94"/>
    </location>
</feature>
<evidence type="ECO:0000256" key="8">
    <source>
        <dbReference type="ARBA" id="ARBA00022985"/>
    </source>
</evidence>
<dbReference type="Gene3D" id="1.10.3730.20">
    <property type="match status" value="1"/>
</dbReference>
<dbReference type="GO" id="GO:0005886">
    <property type="term" value="C:plasma membrane"/>
    <property type="evidence" value="ECO:0007669"/>
    <property type="project" value="UniProtKB-SubCell"/>
</dbReference>
<accession>A0A6B8RVZ5</accession>
<dbReference type="Pfam" id="PF00892">
    <property type="entry name" value="EamA"/>
    <property type="match status" value="1"/>
</dbReference>
<evidence type="ECO:0000256" key="7">
    <source>
        <dbReference type="ARBA" id="ARBA00022692"/>
    </source>
</evidence>
<evidence type="ECO:0000256" key="1">
    <source>
        <dbReference type="ARBA" id="ARBA00004651"/>
    </source>
</evidence>
<keyword evidence="15" id="KW-1185">Reference proteome</keyword>
<gene>
    <name evidence="14" type="ORF">EHS13_33250</name>
</gene>